<feature type="transmembrane region" description="Helical" evidence="12">
    <location>
        <begin position="2204"/>
        <end position="2228"/>
    </location>
</feature>
<evidence type="ECO:0000256" key="8">
    <source>
        <dbReference type="PIRSR" id="PIRSR603915-2"/>
    </source>
</evidence>
<evidence type="ECO:0000256" key="6">
    <source>
        <dbReference type="ARBA" id="ARBA00023136"/>
    </source>
</evidence>
<feature type="transmembrane region" description="Helical" evidence="12">
    <location>
        <begin position="2017"/>
        <end position="2035"/>
    </location>
</feature>
<feature type="compositionally biased region" description="Basic and acidic residues" evidence="11">
    <location>
        <begin position="567"/>
        <end position="581"/>
    </location>
</feature>
<dbReference type="PRINTS" id="PR01433">
    <property type="entry name" value="POLYCYSTIN2"/>
</dbReference>
<dbReference type="Pfam" id="PF08016">
    <property type="entry name" value="PKD_channel"/>
    <property type="match status" value="1"/>
</dbReference>
<feature type="region of interest" description="Disordered" evidence="11">
    <location>
        <begin position="119"/>
        <end position="267"/>
    </location>
</feature>
<dbReference type="Gene3D" id="2.40.180.10">
    <property type="entry name" value="Catalase core domain"/>
    <property type="match status" value="1"/>
</dbReference>
<dbReference type="InterPro" id="IPR046338">
    <property type="entry name" value="GAIN_dom_sf"/>
</dbReference>
<evidence type="ECO:0000313" key="15">
    <source>
        <dbReference type="Proteomes" id="UP000887562"/>
    </source>
</evidence>
<dbReference type="InterPro" id="IPR013122">
    <property type="entry name" value="PKD1_2_channel"/>
</dbReference>
<feature type="transmembrane region" description="Helical" evidence="12">
    <location>
        <begin position="1629"/>
        <end position="1653"/>
    </location>
</feature>
<dbReference type="Gene3D" id="1.10.287.70">
    <property type="match status" value="1"/>
</dbReference>
<comment type="similarity">
    <text evidence="2">Belongs to the polycystin family.</text>
</comment>
<feature type="transmembrane region" description="Helical" evidence="12">
    <location>
        <begin position="1765"/>
        <end position="1786"/>
    </location>
</feature>
<feature type="transmembrane region" description="Helical" evidence="12">
    <location>
        <begin position="1512"/>
        <end position="1535"/>
    </location>
</feature>
<feature type="transmembrane region" description="Helical" evidence="12">
    <location>
        <begin position="2147"/>
        <end position="2167"/>
    </location>
</feature>
<evidence type="ECO:0000256" key="3">
    <source>
        <dbReference type="ARBA" id="ARBA00022692"/>
    </source>
</evidence>
<feature type="transmembrane region" description="Helical" evidence="12">
    <location>
        <begin position="2106"/>
        <end position="2126"/>
    </location>
</feature>
<accession>A0A915EV34</accession>
<dbReference type="PANTHER" id="PTHR10877:SF194">
    <property type="entry name" value="LOCATION OF VULVA DEFECTIVE 1"/>
    <property type="match status" value="1"/>
</dbReference>
<evidence type="ECO:0000256" key="2">
    <source>
        <dbReference type="ARBA" id="ARBA00007200"/>
    </source>
</evidence>
<dbReference type="Proteomes" id="UP000887562">
    <property type="component" value="Unplaced"/>
</dbReference>
<feature type="compositionally biased region" description="Low complexity" evidence="11">
    <location>
        <begin position="192"/>
        <end position="203"/>
    </location>
</feature>
<dbReference type="SMART" id="SM00303">
    <property type="entry name" value="GPS"/>
    <property type="match status" value="1"/>
</dbReference>
<keyword evidence="7" id="KW-0325">Glycoprotein</keyword>
<evidence type="ECO:0000259" key="14">
    <source>
        <dbReference type="PROSITE" id="PS50095"/>
    </source>
</evidence>
<evidence type="ECO:0000256" key="5">
    <source>
        <dbReference type="ARBA" id="ARBA00022989"/>
    </source>
</evidence>
<feature type="transmembrane region" description="Helical" evidence="12">
    <location>
        <begin position="989"/>
        <end position="1009"/>
    </location>
</feature>
<feature type="region of interest" description="Disordered" evidence="11">
    <location>
        <begin position="1587"/>
        <end position="1611"/>
    </location>
</feature>
<feature type="transmembrane region" description="Helical" evidence="12">
    <location>
        <begin position="1472"/>
        <end position="1492"/>
    </location>
</feature>
<dbReference type="InterPro" id="IPR003915">
    <property type="entry name" value="PKD_2"/>
</dbReference>
<proteinExistence type="inferred from homology"/>
<feature type="transmembrane region" description="Helical" evidence="12">
    <location>
        <begin position="2055"/>
        <end position="2075"/>
    </location>
</feature>
<dbReference type="PANTHER" id="PTHR10877">
    <property type="entry name" value="POLYCYSTIN FAMILY MEMBER"/>
    <property type="match status" value="1"/>
</dbReference>
<keyword evidence="6 12" id="KW-0472">Membrane</keyword>
<comment type="caution">
    <text evidence="9">Lacks conserved residue(s) required for the propagation of feature annotation.</text>
</comment>
<feature type="region of interest" description="Disordered" evidence="11">
    <location>
        <begin position="567"/>
        <end position="586"/>
    </location>
</feature>
<dbReference type="InterPro" id="IPR000203">
    <property type="entry name" value="GPS"/>
</dbReference>
<dbReference type="InterPro" id="IPR046791">
    <property type="entry name" value="Polycystin_dom"/>
</dbReference>
<name>A0A915EV34_9CEST</name>
<dbReference type="GO" id="GO:0005509">
    <property type="term" value="F:calcium ion binding"/>
    <property type="evidence" value="ECO:0007669"/>
    <property type="project" value="InterPro"/>
</dbReference>
<dbReference type="InterPro" id="IPR001024">
    <property type="entry name" value="PLAT/LH2_dom"/>
</dbReference>
<keyword evidence="5 12" id="KW-1133">Transmembrane helix</keyword>
<feature type="compositionally biased region" description="Basic and acidic residues" evidence="11">
    <location>
        <begin position="121"/>
        <end position="157"/>
    </location>
</feature>
<evidence type="ECO:0000256" key="4">
    <source>
        <dbReference type="ARBA" id="ARBA00022729"/>
    </source>
</evidence>
<dbReference type="GO" id="GO:0050982">
    <property type="term" value="P:detection of mechanical stimulus"/>
    <property type="evidence" value="ECO:0007669"/>
    <property type="project" value="TreeGrafter"/>
</dbReference>
<reference evidence="16" key="1">
    <citation type="submission" date="2022-11" db="UniProtKB">
        <authorList>
            <consortium name="WormBaseParasite"/>
        </authorList>
    </citation>
    <scope>IDENTIFICATION</scope>
</reference>
<dbReference type="GO" id="GO:0016020">
    <property type="term" value="C:membrane"/>
    <property type="evidence" value="ECO:0007669"/>
    <property type="project" value="UniProtKB-SubCell"/>
</dbReference>
<feature type="transmembrane region" description="Helical" evidence="12">
    <location>
        <begin position="1665"/>
        <end position="1691"/>
    </location>
</feature>
<evidence type="ECO:0000256" key="1">
    <source>
        <dbReference type="ARBA" id="ARBA00004141"/>
    </source>
</evidence>
<feature type="domain" description="PLAT" evidence="14">
    <location>
        <begin position="1297"/>
        <end position="1426"/>
    </location>
</feature>
<comment type="subcellular location">
    <subcellularLocation>
        <location evidence="1">Membrane</location>
        <topology evidence="1">Multi-pass membrane protein</topology>
    </subcellularLocation>
</comment>
<organism evidence="15 16">
    <name type="scientific">Echinococcus canadensis</name>
    <dbReference type="NCBI Taxonomy" id="519352"/>
    <lineage>
        <taxon>Eukaryota</taxon>
        <taxon>Metazoa</taxon>
        <taxon>Spiralia</taxon>
        <taxon>Lophotrochozoa</taxon>
        <taxon>Platyhelminthes</taxon>
        <taxon>Cestoda</taxon>
        <taxon>Eucestoda</taxon>
        <taxon>Cyclophyllidea</taxon>
        <taxon>Taeniidae</taxon>
        <taxon>Echinococcus</taxon>
        <taxon>Echinococcus canadensis group</taxon>
    </lineage>
</organism>
<feature type="compositionally biased region" description="Basic and acidic residues" evidence="11">
    <location>
        <begin position="1327"/>
        <end position="1336"/>
    </location>
</feature>
<dbReference type="InterPro" id="IPR036392">
    <property type="entry name" value="PLAT/LH2_dom_sf"/>
</dbReference>
<evidence type="ECO:0000256" key="7">
    <source>
        <dbReference type="ARBA" id="ARBA00023180"/>
    </source>
</evidence>
<feature type="disulfide bond" evidence="8">
    <location>
        <begin position="1866"/>
        <end position="1879"/>
    </location>
</feature>
<dbReference type="Pfam" id="PF01825">
    <property type="entry name" value="GPS"/>
    <property type="match status" value="1"/>
</dbReference>
<feature type="region of interest" description="Disordered" evidence="11">
    <location>
        <begin position="1319"/>
        <end position="1363"/>
    </location>
</feature>
<dbReference type="WBParaSite" id="maker-E.canG7_contigs_6149-snap-gene-0.31-mRNA-1">
    <property type="protein sequence ID" value="maker-E.canG7_contigs_6149-snap-gene-0.31-mRNA-1"/>
    <property type="gene ID" value="EcG7_01223"/>
</dbReference>
<keyword evidence="10" id="KW-0175">Coiled coil</keyword>
<feature type="compositionally biased region" description="Basic and acidic residues" evidence="11">
    <location>
        <begin position="228"/>
        <end position="237"/>
    </location>
</feature>
<keyword evidence="15" id="KW-1185">Reference proteome</keyword>
<feature type="chain" id="PRO_5037286754" evidence="13">
    <location>
        <begin position="17"/>
        <end position="2321"/>
    </location>
</feature>
<feature type="signal peptide" evidence="13">
    <location>
        <begin position="1"/>
        <end position="16"/>
    </location>
</feature>
<evidence type="ECO:0000256" key="11">
    <source>
        <dbReference type="SAM" id="MobiDB-lite"/>
    </source>
</evidence>
<feature type="compositionally biased region" description="Basic and acidic residues" evidence="11">
    <location>
        <begin position="179"/>
        <end position="191"/>
    </location>
</feature>
<protein>
    <submittedName>
        <fullName evidence="16">Polycystic kidney disease protein 1-like 2</fullName>
    </submittedName>
</protein>
<evidence type="ECO:0000256" key="12">
    <source>
        <dbReference type="SAM" id="Phobius"/>
    </source>
</evidence>
<keyword evidence="4 13" id="KW-0732">Signal</keyword>
<evidence type="ECO:0000256" key="13">
    <source>
        <dbReference type="SAM" id="SignalP"/>
    </source>
</evidence>
<dbReference type="PROSITE" id="PS50095">
    <property type="entry name" value="PLAT"/>
    <property type="match status" value="2"/>
</dbReference>
<sequence length="2321" mass="262046">MKLLLLIAVAVVATAAYPMHSYHIFMDCYDPICSMNGIYGFHCKNGICSYICSEAGCRQDGLVNRPSMDKSNIIFNGCKDLNCAVNGFYGYGCAGGACHYICSDSGCVDVRRGKLTAKCPSKPDQKKAEKNSKVEKENPKEVDTTNKQNVDNKEMDLKGQASTETKSDAIALVTTAAPDLREEEKEEKKTESTLPTETLTEAPAESKEASGKPNVPDDTISATATAENKLEESEVDKVNSATKTKGAEQSEEDDKSQPAKKSLRKKRLSRRVKRNAFDFYKFDVETCNTQCQRMAFTRLVTIGADLCMSACQEYASVPISNVELKMGISPESRWESTGSLPSPFVNFISSTPLTQDIQMDAKYGDEKANGYNFHPTTGEGVVRVSETPNDFDCIETPNLHSGQQKVNKQHFTFATSIEPKYCGTAFHVTDNFRWCVDVPDNMDSMDERCFDNLTHSIEAASMRTGIVTQFVVAANKLKAKNTNALKMTVSTLSAVETTSSDRPYSAQLKLSTVIQNVFQHFHNALQTSSKEESVAIGAMVLSTFLDMLAGAQAQLNSPHLKNAVTELSERGSDIDTKKTDPDGDTATEQYRSLAATNAQRNQESMSANLYRQLVTLQEEVTKSLSSLLASDEGIVSSTHLGKISLRKVPKSKADSWLSRFYNDASSSSITFTGLGGLFNDTDDILIQAMVANGSLFGFADVAHNSVAAHSEVVGLTFYRNGEELSVKEMPGSVTVRIAMKPGDSLPPFTSGTPDRRPLKLPDPIVAVDETIIRQQLVMVGFEIGKEDVSFSFQIEPDDLVSKPQYLVVARFVVPPDLTKVEANWGLIWAHVPPSPTTYDQQPITAEKREASFTFFINNVDFAKYKKEALDMTEGQTIGDSMLRTLWVGFRQLSTEEMNLDWKALPMPYPFFDQINTTIKYRGFTTTCDFLEKNLTGWSTKGCVVDRRSTSRTTVCVCDHLTTFGAGWLVPPNRIDFNYVFKNIQFEKNATLYATEIIIAIIFLLLLIWARRMDNKDLQKLGITPLAENNPADEYLYEVIVCTGMRRGAGTTSTVCIQVNGERGGTAPFTLRDPHRKVLQRGNVDRFLLAAARLKSGGMMNLDLHKHTEIFKPPKCVMRAATSTLHKAVNVLTATQNRLQRLQQRRERNSESTPITSTVEEVTSEISRTISNTETLSSISTYDTAFCPRPASTRVMELPKPSCRLSDVQVEWEGGDIGWRLVALDSEICEEENHLFNSNDILILRKMNSQLKKEQELLKIKIEILLNSISEHTALVSMNEATLERLRVKAKSVQQGQETTTVGDMTSFSQQDYLSPKLPAILPGTGGRMEERRRSQSEPRVSYSVRNRFQTSSTKNSVTETETSTESERELKFLRLWHDNAGKGDGASWYCDFVAIVDLQTKVKYNFIVDKWLAVEEGDGLVDRVIPVAGALDRLRLYYVFSHKVKSDASDKHLWASVFTRPAHSRFTRVERVACCLLVLFLTMVSSCMFYKNEGPAVVDFEFTIGPFALTPYVAYTGAVTCLITFVPVTLVIMLFRNSKLRASHSALLRGVVEDHLDEELDYDTCEIVEGHAQPHLDRVLPHYSSLEGTKDDQPPPYSESPEPIEKKSKEKKLNIRKSEKFSLPWQTRILAWFLLIGAIAASVIFTTFYGISFGDAACKQWLSSLFVSFFMDLCLTQPVKVIFFAIFFAVICKSKADTSDFDFVEEDDALMNTLGRRYRLNFGEEYLHEEILRGKIESYVIRPPDQEALERARAYRQKQRQMYDILRELLFFFIFFTLLVIVSNGFRDPMAMRLRESLASLFFNGDDFEEINSIDRIWEWFESALLPNLRASRWYNGAPPLGQRGFIGDRKNRIMGYATMRQVHSCTVTKEMKPLFNECFSQYHLWDQDERDYLPGWIPTQLAHNDLPLQYRYTRAVERDGFFTKGQLGFYSGGGYVHELRGSSSQLLNEIQNLHKQGWIDHRTRAVIVEMATFNPGSHLFGIIVIKFELPGTGGVIPSFRIEPANLLSFSISNVKAFELACQILFVIALLVMLIKEIRNLFRQRLHYFSTFQAWAQMFIIFCSFGAIAIYAYIITEVKKLTLEFYRSNGNGYANFQMVANWNETLSYLVALVTFVAILMLMHILRFDKNIGLLGSVLRYANRDMKYFFIVFAIIFFSFVVTFYLLFFDTMTAYSTMISSMETSFQIVLGKFDVKGMYEREPVLGPMVFAAFSLFIIFIMLSMFVAILTDSFEVVRRDPTLQSHDHEMVQFMIASFILWSGLDRFKWTKSYLDAYSLSLTEQLYKDDEEQECEKIIAEFNEVADQFIGCVKRSELVGLRDT</sequence>
<dbReference type="Gene3D" id="2.60.60.20">
    <property type="entry name" value="PLAT/LH2 domain"/>
    <property type="match status" value="1"/>
</dbReference>
<evidence type="ECO:0000313" key="16">
    <source>
        <dbReference type="WBParaSite" id="maker-E.canG7_contigs_6149-snap-gene-0.31-mRNA-1"/>
    </source>
</evidence>
<feature type="compositionally biased region" description="Low complexity" evidence="11">
    <location>
        <begin position="1350"/>
        <end position="1363"/>
    </location>
</feature>
<feature type="coiled-coil region" evidence="10">
    <location>
        <begin position="1124"/>
        <end position="1151"/>
    </location>
</feature>
<dbReference type="InterPro" id="IPR051223">
    <property type="entry name" value="Polycystin"/>
</dbReference>
<dbReference type="GO" id="GO:0005262">
    <property type="term" value="F:calcium channel activity"/>
    <property type="evidence" value="ECO:0007669"/>
    <property type="project" value="TreeGrafter"/>
</dbReference>
<feature type="domain" description="PLAT" evidence="14">
    <location>
        <begin position="1034"/>
        <end position="1152"/>
    </location>
</feature>
<evidence type="ECO:0000256" key="9">
    <source>
        <dbReference type="PROSITE-ProRule" id="PRU00152"/>
    </source>
</evidence>
<dbReference type="Gene3D" id="2.60.220.50">
    <property type="match status" value="1"/>
</dbReference>
<dbReference type="Pfam" id="PF20519">
    <property type="entry name" value="Polycystin_dom"/>
    <property type="match status" value="1"/>
</dbReference>
<keyword evidence="3 12" id="KW-0812">Transmembrane</keyword>
<dbReference type="SUPFAM" id="SSF49723">
    <property type="entry name" value="Lipase/lipooxygenase domain (PLAT/LH2 domain)"/>
    <property type="match status" value="1"/>
</dbReference>
<evidence type="ECO:0000256" key="10">
    <source>
        <dbReference type="SAM" id="Coils"/>
    </source>
</evidence>